<gene>
    <name evidence="2" type="ORF">SDC9_79788</name>
</gene>
<sequence length="150" mass="16783">MSLIDFSGRLPGPVTGRPRRPLSNRESTASCSMRFSLFTMISGAPRSSSRLRRLLRLITRRYRSLRSEVAKRPPSSCTIGRRSGGMTGTAFSTMPSGELPVSRKARTTLRRLSARVLRWPLPLRMISRSESASAARSKLSRRFWIASAPM</sequence>
<feature type="region of interest" description="Disordered" evidence="1">
    <location>
        <begin position="71"/>
        <end position="99"/>
    </location>
</feature>
<dbReference type="AlphaFoldDB" id="A0A644YY35"/>
<accession>A0A644YY35</accession>
<evidence type="ECO:0000256" key="1">
    <source>
        <dbReference type="SAM" id="MobiDB-lite"/>
    </source>
</evidence>
<evidence type="ECO:0000313" key="2">
    <source>
        <dbReference type="EMBL" id="MPM33219.1"/>
    </source>
</evidence>
<proteinExistence type="predicted"/>
<protein>
    <submittedName>
        <fullName evidence="2">Uncharacterized protein</fullName>
    </submittedName>
</protein>
<name>A0A644YY35_9ZZZZ</name>
<dbReference type="EMBL" id="VSSQ01006591">
    <property type="protein sequence ID" value="MPM33219.1"/>
    <property type="molecule type" value="Genomic_DNA"/>
</dbReference>
<reference evidence="2" key="1">
    <citation type="submission" date="2019-08" db="EMBL/GenBank/DDBJ databases">
        <authorList>
            <person name="Kucharzyk K."/>
            <person name="Murdoch R.W."/>
            <person name="Higgins S."/>
            <person name="Loffler F."/>
        </authorList>
    </citation>
    <scope>NUCLEOTIDE SEQUENCE</scope>
</reference>
<feature type="region of interest" description="Disordered" evidence="1">
    <location>
        <begin position="1"/>
        <end position="27"/>
    </location>
</feature>
<comment type="caution">
    <text evidence="2">The sequence shown here is derived from an EMBL/GenBank/DDBJ whole genome shotgun (WGS) entry which is preliminary data.</text>
</comment>
<organism evidence="2">
    <name type="scientific">bioreactor metagenome</name>
    <dbReference type="NCBI Taxonomy" id="1076179"/>
    <lineage>
        <taxon>unclassified sequences</taxon>
        <taxon>metagenomes</taxon>
        <taxon>ecological metagenomes</taxon>
    </lineage>
</organism>